<dbReference type="PANTHER" id="PTHR23133">
    <property type="entry name" value="IMIDAZOLEGLYCEROL-PHOSPHATE DEHYDRATASE HIS7"/>
    <property type="match status" value="1"/>
</dbReference>
<dbReference type="OrthoDB" id="819445at2759"/>
<sequence length="118" mass="12987">MKRVTNETNVSVKFNLDGTGIADSTTGIPFLDHMLNHGLFDVHVRATGDIHIDDHHTNEDVALAIGTVLLQAIGDRKGINRLCDFSAPLVEQTPLLKESYSHDKDDLNLNSNNIDPDL</sequence>
<reference evidence="8 9" key="1">
    <citation type="submission" date="2020-10" db="EMBL/GenBank/DDBJ databases">
        <title>Plant Genome Project.</title>
        <authorList>
            <person name="Zhang R.-G."/>
        </authorList>
    </citation>
    <scope>NUCLEOTIDE SEQUENCE [LARGE SCALE GENOMIC DNA]</scope>
    <source>
        <strain evidence="8">FAFU-HL-1</strain>
        <tissue evidence="8">Leaf</tissue>
    </source>
</reference>
<dbReference type="UniPathway" id="UPA00031">
    <property type="reaction ID" value="UER00011"/>
</dbReference>
<comment type="pathway">
    <text evidence="2">Amino-acid biosynthesis; L-histidine biosynthesis; L-histidine from 5-phospho-alpha-D-ribose 1-diphosphate: step 6/9.</text>
</comment>
<dbReference type="EMBL" id="JADGMS010000008">
    <property type="protein sequence ID" value="KAF9677593.1"/>
    <property type="molecule type" value="Genomic_DNA"/>
</dbReference>
<name>A0A835JWV9_9ROSI</name>
<organism evidence="8 9">
    <name type="scientific">Salix dunnii</name>
    <dbReference type="NCBI Taxonomy" id="1413687"/>
    <lineage>
        <taxon>Eukaryota</taxon>
        <taxon>Viridiplantae</taxon>
        <taxon>Streptophyta</taxon>
        <taxon>Embryophyta</taxon>
        <taxon>Tracheophyta</taxon>
        <taxon>Spermatophyta</taxon>
        <taxon>Magnoliopsida</taxon>
        <taxon>eudicotyledons</taxon>
        <taxon>Gunneridae</taxon>
        <taxon>Pentapetalae</taxon>
        <taxon>rosids</taxon>
        <taxon>fabids</taxon>
        <taxon>Malpighiales</taxon>
        <taxon>Salicaceae</taxon>
        <taxon>Saliceae</taxon>
        <taxon>Salix</taxon>
    </lineage>
</organism>
<dbReference type="AlphaFoldDB" id="A0A835JWV9"/>
<dbReference type="InterPro" id="IPR000807">
    <property type="entry name" value="ImidazoleglycerolP_deHydtase"/>
</dbReference>
<gene>
    <name evidence="8" type="ORF">SADUNF_Sadunf08G0123800</name>
</gene>
<keyword evidence="7" id="KW-0456">Lyase</keyword>
<dbReference type="PROSITE" id="PS00954">
    <property type="entry name" value="IGP_DEHYDRATASE_1"/>
    <property type="match status" value="1"/>
</dbReference>
<dbReference type="InterPro" id="IPR038494">
    <property type="entry name" value="IGPD_sf"/>
</dbReference>
<keyword evidence="5" id="KW-0028">Amino-acid biosynthesis</keyword>
<dbReference type="GO" id="GO:0004424">
    <property type="term" value="F:imidazoleglycerol-phosphate dehydratase activity"/>
    <property type="evidence" value="ECO:0007669"/>
    <property type="project" value="UniProtKB-EC"/>
</dbReference>
<protein>
    <recommendedName>
        <fullName evidence="4">imidazoleglycerol-phosphate dehydratase</fullName>
        <ecNumber evidence="4">4.2.1.19</ecNumber>
    </recommendedName>
</protein>
<dbReference type="PANTHER" id="PTHR23133:SF2">
    <property type="entry name" value="IMIDAZOLEGLYCEROL-PHOSPHATE DEHYDRATASE"/>
    <property type="match status" value="1"/>
</dbReference>
<evidence type="ECO:0000256" key="2">
    <source>
        <dbReference type="ARBA" id="ARBA00005047"/>
    </source>
</evidence>
<dbReference type="GO" id="GO:0000105">
    <property type="term" value="P:L-histidine biosynthetic process"/>
    <property type="evidence" value="ECO:0007669"/>
    <property type="project" value="UniProtKB-UniPathway"/>
</dbReference>
<dbReference type="SUPFAM" id="SSF54211">
    <property type="entry name" value="Ribosomal protein S5 domain 2-like"/>
    <property type="match status" value="1"/>
</dbReference>
<keyword evidence="6" id="KW-0368">Histidine biosynthesis</keyword>
<evidence type="ECO:0000313" key="8">
    <source>
        <dbReference type="EMBL" id="KAF9677593.1"/>
    </source>
</evidence>
<dbReference type="Pfam" id="PF00475">
    <property type="entry name" value="IGPD"/>
    <property type="match status" value="1"/>
</dbReference>
<evidence type="ECO:0000256" key="6">
    <source>
        <dbReference type="ARBA" id="ARBA00023102"/>
    </source>
</evidence>
<evidence type="ECO:0000256" key="5">
    <source>
        <dbReference type="ARBA" id="ARBA00022605"/>
    </source>
</evidence>
<comment type="catalytic activity">
    <reaction evidence="1">
        <text>D-erythro-1-(imidazol-4-yl)glycerol 3-phosphate = 3-(imidazol-4-yl)-2-oxopropyl phosphate + H2O</text>
        <dbReference type="Rhea" id="RHEA:11040"/>
        <dbReference type="ChEBI" id="CHEBI:15377"/>
        <dbReference type="ChEBI" id="CHEBI:57766"/>
        <dbReference type="ChEBI" id="CHEBI:58278"/>
        <dbReference type="EC" id="4.2.1.19"/>
    </reaction>
</comment>
<keyword evidence="9" id="KW-1185">Reference proteome</keyword>
<evidence type="ECO:0000313" key="9">
    <source>
        <dbReference type="Proteomes" id="UP000657918"/>
    </source>
</evidence>
<evidence type="ECO:0000256" key="7">
    <source>
        <dbReference type="ARBA" id="ARBA00023239"/>
    </source>
</evidence>
<comment type="similarity">
    <text evidence="3">Belongs to the imidazoleglycerol-phosphate dehydratase family.</text>
</comment>
<evidence type="ECO:0000256" key="1">
    <source>
        <dbReference type="ARBA" id="ARBA00001723"/>
    </source>
</evidence>
<dbReference type="InterPro" id="IPR020568">
    <property type="entry name" value="Ribosomal_Su5_D2-typ_SF"/>
</dbReference>
<dbReference type="FunFam" id="3.30.230.40:FF:000003">
    <property type="entry name" value="Imidazoleglycerol-phosphate dehydratase HisB"/>
    <property type="match status" value="1"/>
</dbReference>
<proteinExistence type="inferred from homology"/>
<comment type="caution">
    <text evidence="8">The sequence shown here is derived from an EMBL/GenBank/DDBJ whole genome shotgun (WGS) entry which is preliminary data.</text>
</comment>
<evidence type="ECO:0000256" key="3">
    <source>
        <dbReference type="ARBA" id="ARBA00007481"/>
    </source>
</evidence>
<accession>A0A835JWV9</accession>
<dbReference type="Proteomes" id="UP000657918">
    <property type="component" value="Chromosome 8"/>
</dbReference>
<dbReference type="Gene3D" id="3.30.230.40">
    <property type="entry name" value="Imidazole glycerol phosphate dehydratase, domain 1"/>
    <property type="match status" value="1"/>
</dbReference>
<evidence type="ECO:0000256" key="4">
    <source>
        <dbReference type="ARBA" id="ARBA00012075"/>
    </source>
</evidence>
<dbReference type="InterPro" id="IPR020565">
    <property type="entry name" value="ImidazoleglycerP_deHydtase_CS"/>
</dbReference>
<dbReference type="EC" id="4.2.1.19" evidence="4"/>